<accession>A0A1M5E943</accession>
<dbReference type="RefSeq" id="WP_083628240.1">
    <property type="nucleotide sequence ID" value="NZ_FQVX01000001.1"/>
</dbReference>
<sequence>MTPDHPPPPVLRRSLVAHGWSDDELARARRSGTLSRVRRGAYVDGPVPPDAVVRHRQLVQATVAGLRRAAVVSHESAAVLHGMTTWGLRLGRVHVTRRPPASSDASRTLRCHVASLSDEETVLVDGLAVTDVTRTALDLARSVPLEVAVVVLDTALARRLVQREDLDAGLARLAGTRGSRRAARAVALADGRSESVGESRSRVLLHRLGLAPSGLQHPVHTADGVLVGRADFVWETEKLLGEFDGRVKYGRLLRPGQDPGDAVFEEKRREDAMRAEGWGMVRWTWDEIDGAMATRVGRALRLRRGI</sequence>
<dbReference type="OrthoDB" id="5517693at2"/>
<evidence type="ECO:0000313" key="1">
    <source>
        <dbReference type="EMBL" id="SHF75759.1"/>
    </source>
</evidence>
<keyword evidence="2" id="KW-1185">Reference proteome</keyword>
<organism evidence="1 2">
    <name type="scientific">Geodermatophilus nigrescens</name>
    <dbReference type="NCBI Taxonomy" id="1070870"/>
    <lineage>
        <taxon>Bacteria</taxon>
        <taxon>Bacillati</taxon>
        <taxon>Actinomycetota</taxon>
        <taxon>Actinomycetes</taxon>
        <taxon>Geodermatophilales</taxon>
        <taxon>Geodermatophilaceae</taxon>
        <taxon>Geodermatophilus</taxon>
    </lineage>
</organism>
<proteinExistence type="predicted"/>
<reference evidence="1 2" key="1">
    <citation type="submission" date="2016-11" db="EMBL/GenBank/DDBJ databases">
        <authorList>
            <person name="Jaros S."/>
            <person name="Januszkiewicz K."/>
            <person name="Wedrychowicz H."/>
        </authorList>
    </citation>
    <scope>NUCLEOTIDE SEQUENCE [LARGE SCALE GENOMIC DNA]</scope>
    <source>
        <strain evidence="1 2">DSM 45408</strain>
    </source>
</reference>
<name>A0A1M5E943_9ACTN</name>
<evidence type="ECO:0000313" key="2">
    <source>
        <dbReference type="Proteomes" id="UP000184471"/>
    </source>
</evidence>
<dbReference type="Proteomes" id="UP000184471">
    <property type="component" value="Unassembled WGS sequence"/>
</dbReference>
<dbReference type="AlphaFoldDB" id="A0A1M5E943"/>
<dbReference type="EMBL" id="FQVX01000001">
    <property type="protein sequence ID" value="SHF75759.1"/>
    <property type="molecule type" value="Genomic_DNA"/>
</dbReference>
<protein>
    <submittedName>
        <fullName evidence="1">Transcriptional regulator, AbiEi antitoxin, Type IV TA system</fullName>
    </submittedName>
</protein>
<gene>
    <name evidence="1" type="ORF">SAMN05444351_0701</name>
</gene>
<dbReference type="STRING" id="1070870.SAMN05444351_0701"/>